<comment type="similarity">
    <text evidence="2 8">Belongs to the cytochrome P450 family.</text>
</comment>
<keyword evidence="6 8" id="KW-0408">Iron</keyword>
<gene>
    <name evidence="9" type="ORF">M2280_001847</name>
</gene>
<keyword evidence="10" id="KW-1185">Reference proteome</keyword>
<dbReference type="PANTHER" id="PTHR46696">
    <property type="entry name" value="P450, PUTATIVE (EUROFUNG)-RELATED"/>
    <property type="match status" value="1"/>
</dbReference>
<name>A0ABT6M9M8_9NOCA</name>
<dbReference type="InterPro" id="IPR001128">
    <property type="entry name" value="Cyt_P450"/>
</dbReference>
<dbReference type="PROSITE" id="PS00086">
    <property type="entry name" value="CYTOCHROME_P450"/>
    <property type="match status" value="1"/>
</dbReference>
<evidence type="ECO:0000256" key="8">
    <source>
        <dbReference type="RuleBase" id="RU000461"/>
    </source>
</evidence>
<evidence type="ECO:0000256" key="5">
    <source>
        <dbReference type="ARBA" id="ARBA00023002"/>
    </source>
</evidence>
<dbReference type="InterPro" id="IPR002397">
    <property type="entry name" value="Cyt_P450_B"/>
</dbReference>
<evidence type="ECO:0000256" key="4">
    <source>
        <dbReference type="ARBA" id="ARBA00022723"/>
    </source>
</evidence>
<protein>
    <submittedName>
        <fullName evidence="9">Cytochrome P450</fullName>
    </submittedName>
</protein>
<evidence type="ECO:0000256" key="6">
    <source>
        <dbReference type="ARBA" id="ARBA00023004"/>
    </source>
</evidence>
<keyword evidence="4 8" id="KW-0479">Metal-binding</keyword>
<dbReference type="Pfam" id="PF00067">
    <property type="entry name" value="p450"/>
    <property type="match status" value="1"/>
</dbReference>
<evidence type="ECO:0000256" key="7">
    <source>
        <dbReference type="ARBA" id="ARBA00023033"/>
    </source>
</evidence>
<dbReference type="PANTHER" id="PTHR46696:SF4">
    <property type="entry name" value="BIOTIN BIOSYNTHESIS CYTOCHROME P450"/>
    <property type="match status" value="1"/>
</dbReference>
<comment type="cofactor">
    <cofactor evidence="1">
        <name>heme</name>
        <dbReference type="ChEBI" id="CHEBI:30413"/>
    </cofactor>
</comment>
<evidence type="ECO:0000256" key="1">
    <source>
        <dbReference type="ARBA" id="ARBA00001971"/>
    </source>
</evidence>
<keyword evidence="7 8" id="KW-0503">Monooxygenase</keyword>
<keyword evidence="3 8" id="KW-0349">Heme</keyword>
<dbReference type="Proteomes" id="UP001160334">
    <property type="component" value="Unassembled WGS sequence"/>
</dbReference>
<dbReference type="InterPro" id="IPR036396">
    <property type="entry name" value="Cyt_P450_sf"/>
</dbReference>
<sequence length="443" mass="46989">MKYPFSLLTEPLTHLADGGNGDCDATRSTTAKGWPVTATPLDGIDIFDPEHLDDPHTLYAALREHAPVYRVPGTDFHLVSSWALVTGALARPDAFSSNLTGVMVQQPGGPPVTFDMDGGGRAVHVLATADDPAHALHRKLVLATLAKRIRTLGPTVDTLVHELWDAGLGSDGSFEWARDMADKLPLALVASLIGLPQEDVPQLLEWAYDSTELIGGIVTGDRLGALVTSAAELAGYLHTKFTAAKRDPQTDLLGVLAHACNEGALGDDAAVLVLVQLVGAGGESTAGLIASGARILANRPELQDRLRRDPTLIDPFLDEALRLESPFRGHHRHVVADTTLGGVPLPAGSHVLLLWGAANRDPSAFENPDDVVLDRPNLKGHLAFGKGLHFCVGSALARMESLAALTALLARTTSFDVAAGGAEWVPSLLVRRHRSLPLRITTA</sequence>
<evidence type="ECO:0000256" key="3">
    <source>
        <dbReference type="ARBA" id="ARBA00022617"/>
    </source>
</evidence>
<dbReference type="SUPFAM" id="SSF48264">
    <property type="entry name" value="Cytochrome P450"/>
    <property type="match status" value="1"/>
</dbReference>
<dbReference type="EMBL" id="JARXVC010000004">
    <property type="protein sequence ID" value="MDH6280634.1"/>
    <property type="molecule type" value="Genomic_DNA"/>
</dbReference>
<organism evidence="9 10">
    <name type="scientific">Prescottella agglutinans</name>
    <dbReference type="NCBI Taxonomy" id="1644129"/>
    <lineage>
        <taxon>Bacteria</taxon>
        <taxon>Bacillati</taxon>
        <taxon>Actinomycetota</taxon>
        <taxon>Actinomycetes</taxon>
        <taxon>Mycobacteriales</taxon>
        <taxon>Nocardiaceae</taxon>
        <taxon>Prescottella</taxon>
    </lineage>
</organism>
<dbReference type="Gene3D" id="1.10.630.10">
    <property type="entry name" value="Cytochrome P450"/>
    <property type="match status" value="1"/>
</dbReference>
<comment type="caution">
    <text evidence="9">The sequence shown here is derived from an EMBL/GenBank/DDBJ whole genome shotgun (WGS) entry which is preliminary data.</text>
</comment>
<keyword evidence="5 8" id="KW-0560">Oxidoreductase</keyword>
<proteinExistence type="inferred from homology"/>
<dbReference type="PRINTS" id="PR00359">
    <property type="entry name" value="BP450"/>
</dbReference>
<evidence type="ECO:0000313" key="10">
    <source>
        <dbReference type="Proteomes" id="UP001160334"/>
    </source>
</evidence>
<evidence type="ECO:0000256" key="2">
    <source>
        <dbReference type="ARBA" id="ARBA00010617"/>
    </source>
</evidence>
<dbReference type="InterPro" id="IPR017972">
    <property type="entry name" value="Cyt_P450_CS"/>
</dbReference>
<accession>A0ABT6M9M8</accession>
<evidence type="ECO:0000313" key="9">
    <source>
        <dbReference type="EMBL" id="MDH6280634.1"/>
    </source>
</evidence>
<reference evidence="9 10" key="1">
    <citation type="submission" date="2023-04" db="EMBL/GenBank/DDBJ databases">
        <title>Forest soil microbial communities from Buena Vista Peninsula, Colon Province, Panama.</title>
        <authorList>
            <person name="Bouskill N."/>
        </authorList>
    </citation>
    <scope>NUCLEOTIDE SEQUENCE [LARGE SCALE GENOMIC DNA]</scope>
    <source>
        <strain evidence="9 10">CFH S0262</strain>
    </source>
</reference>